<dbReference type="GO" id="GO:0005737">
    <property type="term" value="C:cytoplasm"/>
    <property type="evidence" value="ECO:0007669"/>
    <property type="project" value="UniProtKB-ARBA"/>
</dbReference>
<evidence type="ECO:0000256" key="9">
    <source>
        <dbReference type="SAM" id="Phobius"/>
    </source>
</evidence>
<dbReference type="NCBIfam" id="TIGR00861">
    <property type="entry name" value="MIP"/>
    <property type="match status" value="1"/>
</dbReference>
<feature type="transmembrane region" description="Helical" evidence="9">
    <location>
        <begin position="175"/>
        <end position="198"/>
    </location>
</feature>
<keyword evidence="2 8" id="KW-0813">Transport</keyword>
<keyword evidence="3 8" id="KW-0812">Transmembrane</keyword>
<feature type="transmembrane region" description="Helical" evidence="9">
    <location>
        <begin position="58"/>
        <end position="78"/>
    </location>
</feature>
<evidence type="ECO:0000256" key="3">
    <source>
        <dbReference type="ARBA" id="ARBA00022692"/>
    </source>
</evidence>
<evidence type="ECO:0000256" key="8">
    <source>
        <dbReference type="RuleBase" id="RU000477"/>
    </source>
</evidence>
<dbReference type="SUPFAM" id="SSF81338">
    <property type="entry name" value="Aquaporin-like"/>
    <property type="match status" value="1"/>
</dbReference>
<evidence type="ECO:0000313" key="10">
    <source>
        <dbReference type="EMBL" id="ACR38894.1"/>
    </source>
</evidence>
<dbReference type="GO" id="GO:0016020">
    <property type="term" value="C:membrane"/>
    <property type="evidence" value="ECO:0007669"/>
    <property type="project" value="InterPro"/>
</dbReference>
<dbReference type="GO" id="GO:0019755">
    <property type="term" value="P:one-carbon compound transport"/>
    <property type="evidence" value="ECO:0007669"/>
    <property type="project" value="UniProtKB-ARBA"/>
</dbReference>
<protein>
    <submittedName>
        <fullName evidence="10">Aquaporin-like protein</fullName>
    </submittedName>
</protein>
<dbReference type="CDD" id="cd00333">
    <property type="entry name" value="MIP"/>
    <property type="match status" value="1"/>
</dbReference>
<feature type="transmembrane region" description="Helical" evidence="9">
    <location>
        <begin position="132"/>
        <end position="163"/>
    </location>
</feature>
<keyword evidence="6 9" id="KW-0472">Membrane</keyword>
<name>C9WCK9_9MARC</name>
<dbReference type="EMBL" id="FJ266091">
    <property type="protein sequence ID" value="ACR38903.1"/>
    <property type="molecule type" value="mRNA"/>
</dbReference>
<comment type="similarity">
    <text evidence="7">Belongs to the MIP/aquaporin (TC 1.A.8) family. TIP (TC 1.A.8.10) subfamily.</text>
</comment>
<dbReference type="AlphaFoldDB" id="C9WCK9"/>
<dbReference type="PROSITE" id="PS00221">
    <property type="entry name" value="MIP"/>
    <property type="match status" value="1"/>
</dbReference>
<feature type="transmembrane region" description="Helical" evidence="9">
    <location>
        <begin position="218"/>
        <end position="236"/>
    </location>
</feature>
<dbReference type="InterPro" id="IPR022357">
    <property type="entry name" value="MIP_CS"/>
</dbReference>
<accession>C9WCK9</accession>
<sequence>MAITNKIAVGHRTEATSPDAFKAALAEFIAVFLFVFIGLGSVSAYFKISPTEDVTPAGLVGIAVAHGLGIAITVAATANLSGGHVNPAVTFGLILGGHITVLRGFLYWIGQLLGAVAASLVLKWLIVTGEPIAVHGLGAGVSVWGGLVLEIVLTFALVFVVYATAVDPKKGSIGVIAPLVIGFTVLAGHFIGVPYTGASMNPARSFGPALVNLNFVNHWIYWVGPFIGAAIATLVYDGLFLSPETHTPVPSNDF</sequence>
<evidence type="ECO:0000256" key="4">
    <source>
        <dbReference type="ARBA" id="ARBA00022737"/>
    </source>
</evidence>
<dbReference type="GO" id="GO:0015250">
    <property type="term" value="F:water channel activity"/>
    <property type="evidence" value="ECO:0007669"/>
    <property type="project" value="TreeGrafter"/>
</dbReference>
<evidence type="ECO:0000256" key="7">
    <source>
        <dbReference type="ARBA" id="ARBA00038477"/>
    </source>
</evidence>
<dbReference type="GO" id="GO:0012505">
    <property type="term" value="C:endomembrane system"/>
    <property type="evidence" value="ECO:0007669"/>
    <property type="project" value="UniProtKB-SubCell"/>
</dbReference>
<dbReference type="PRINTS" id="PR00783">
    <property type="entry name" value="MINTRINSICP"/>
</dbReference>
<dbReference type="InterPro" id="IPR000425">
    <property type="entry name" value="MIP"/>
</dbReference>
<organism evidence="10">
    <name type="scientific">Apopellia endiviifolia</name>
    <name type="common">species B</name>
    <dbReference type="NCBI Taxonomy" id="119729"/>
    <lineage>
        <taxon>Eukaryota</taxon>
        <taxon>Viridiplantae</taxon>
        <taxon>Streptophyta</taxon>
        <taxon>Embryophyta</taxon>
        <taxon>Marchantiophyta</taxon>
        <taxon>Jungermanniopsida</taxon>
        <taxon>Pelliidae</taxon>
        <taxon>Pelliales</taxon>
        <taxon>Pelliaceae</taxon>
        <taxon>Apopellia</taxon>
    </lineage>
</organism>
<keyword evidence="5 9" id="KW-1133">Transmembrane helix</keyword>
<proteinExistence type="evidence at transcript level"/>
<feature type="transmembrane region" description="Helical" evidence="9">
    <location>
        <begin position="84"/>
        <end position="101"/>
    </location>
</feature>
<keyword evidence="4" id="KW-0677">Repeat</keyword>
<evidence type="ECO:0000256" key="5">
    <source>
        <dbReference type="ARBA" id="ARBA00022989"/>
    </source>
</evidence>
<evidence type="ECO:0000256" key="2">
    <source>
        <dbReference type="ARBA" id="ARBA00022448"/>
    </source>
</evidence>
<dbReference type="FunFam" id="1.20.1080.10:FF:000002">
    <property type="entry name" value="Probable aquaporin TIP1-1"/>
    <property type="match status" value="1"/>
</dbReference>
<dbReference type="InterPro" id="IPR034294">
    <property type="entry name" value="Aquaporin_transptr"/>
</dbReference>
<dbReference type="Gene3D" id="1.20.1080.10">
    <property type="entry name" value="Glycerol uptake facilitator protein"/>
    <property type="match status" value="1"/>
</dbReference>
<evidence type="ECO:0000256" key="6">
    <source>
        <dbReference type="ARBA" id="ARBA00023136"/>
    </source>
</evidence>
<feature type="transmembrane region" description="Helical" evidence="9">
    <location>
        <begin position="106"/>
        <end position="126"/>
    </location>
</feature>
<dbReference type="InterPro" id="IPR023271">
    <property type="entry name" value="Aquaporin-like"/>
</dbReference>
<dbReference type="Pfam" id="PF00230">
    <property type="entry name" value="MIP"/>
    <property type="match status" value="1"/>
</dbReference>
<evidence type="ECO:0000256" key="1">
    <source>
        <dbReference type="ARBA" id="ARBA00004127"/>
    </source>
</evidence>
<dbReference type="PANTHER" id="PTHR45665:SF9">
    <property type="entry name" value="AQUAPORIN-8"/>
    <property type="match status" value="1"/>
</dbReference>
<comment type="subcellular location">
    <subcellularLocation>
        <location evidence="1">Endomembrane system</location>
        <topology evidence="1">Multi-pass membrane protein</topology>
    </subcellularLocation>
</comment>
<feature type="transmembrane region" description="Helical" evidence="9">
    <location>
        <begin position="23"/>
        <end position="46"/>
    </location>
</feature>
<dbReference type="PANTHER" id="PTHR45665">
    <property type="entry name" value="AQUAPORIN-8"/>
    <property type="match status" value="1"/>
</dbReference>
<dbReference type="EMBL" id="FJ266082">
    <property type="protein sequence ID" value="ACR38894.1"/>
    <property type="molecule type" value="Genomic_DNA"/>
</dbReference>
<reference evidence="10" key="1">
    <citation type="submission" date="2008-09" db="EMBL/GenBank/DDBJ databases">
        <title>Differentially expressed genes in male and female gametophyte of the liverwort Pellia endiviifolia ssp. B.</title>
        <authorList>
            <person name="Rojek A."/>
            <person name="Pasternak I."/>
            <person name="Szweykowska-Kulinska Z."/>
        </authorList>
    </citation>
    <scope>NUCLEOTIDE SEQUENCE</scope>
</reference>